<evidence type="ECO:0000313" key="2">
    <source>
        <dbReference type="EMBL" id="MCQ3830916.1"/>
    </source>
</evidence>
<evidence type="ECO:0000313" key="3">
    <source>
        <dbReference type="Proteomes" id="UP001205566"/>
    </source>
</evidence>
<name>A0ABT1P481_9GAMM</name>
<proteinExistence type="predicted"/>
<keyword evidence="3" id="KW-1185">Reference proteome</keyword>
<comment type="caution">
    <text evidence="2">The sequence shown here is derived from an EMBL/GenBank/DDBJ whole genome shotgun (WGS) entry which is preliminary data.</text>
</comment>
<protein>
    <submittedName>
        <fullName evidence="2">DUF4380 domain-containing protein</fullName>
    </submittedName>
</protein>
<organism evidence="2 3">
    <name type="scientific">Microbulbifer elongatus</name>
    <dbReference type="NCBI Taxonomy" id="86173"/>
    <lineage>
        <taxon>Bacteria</taxon>
        <taxon>Pseudomonadati</taxon>
        <taxon>Pseudomonadota</taxon>
        <taxon>Gammaproteobacteria</taxon>
        <taxon>Cellvibrionales</taxon>
        <taxon>Microbulbiferaceae</taxon>
        <taxon>Microbulbifer</taxon>
    </lineage>
</organism>
<accession>A0ABT1P481</accession>
<dbReference type="Proteomes" id="UP001205566">
    <property type="component" value="Unassembled WGS sequence"/>
</dbReference>
<sequence>MLQERIGNLPFIVGLAAALTAASAGAEPSGIQLSKDKLSLVLDPAYGGRITELRYGEQDLLSLARPSGNNFGSTFWLSPQSLWQWPPVPEHDHQPYSVITQGDDSASLASAPGAGAKVYKTVSVESDQHITVHYRIDAEQDFPEVAAWEITRVPNRGLAFAPVNADTVKTVRGEVAYTLDKDTLWLPLNEDAPLVEGKVIANGSEGWLAYVVDQLLYLKVYPPVAAAEMATGEGDIELYLSGESPYLELEVQSAAHQLRQEEALSWTVNWLVVPVPEALAVHTGSPALLDFVRNQVREFSHN</sequence>
<dbReference type="RefSeq" id="WP_255875809.1">
    <property type="nucleotide sequence ID" value="NZ_JACASI010000042.1"/>
</dbReference>
<dbReference type="EMBL" id="JACASI010000042">
    <property type="protein sequence ID" value="MCQ3830916.1"/>
    <property type="molecule type" value="Genomic_DNA"/>
</dbReference>
<reference evidence="2" key="1">
    <citation type="thesis" date="2020" institute="Technische Universitat Dresden" country="Dresden, Germany">
        <title>The Agarolytic System of Microbulbifer elongatus PORT2, Isolated from Batu Karas, Pangandaran West Java Indonesia.</title>
        <authorList>
            <person name="Anggraeni S.R."/>
        </authorList>
    </citation>
    <scope>NUCLEOTIDE SEQUENCE</scope>
    <source>
        <strain evidence="2">PORT2</strain>
    </source>
</reference>
<dbReference type="Pfam" id="PF14315">
    <property type="entry name" value="DUF4380"/>
    <property type="match status" value="1"/>
</dbReference>
<feature type="chain" id="PRO_5047332626" evidence="1">
    <location>
        <begin position="27"/>
        <end position="302"/>
    </location>
</feature>
<gene>
    <name evidence="2" type="ORF">HXX02_15865</name>
</gene>
<evidence type="ECO:0000256" key="1">
    <source>
        <dbReference type="SAM" id="SignalP"/>
    </source>
</evidence>
<dbReference type="InterPro" id="IPR025488">
    <property type="entry name" value="DUF4380"/>
</dbReference>
<feature type="signal peptide" evidence="1">
    <location>
        <begin position="1"/>
        <end position="26"/>
    </location>
</feature>
<keyword evidence="1" id="KW-0732">Signal</keyword>